<evidence type="ECO:0000256" key="6">
    <source>
        <dbReference type="SAM" id="MobiDB-lite"/>
    </source>
</evidence>
<gene>
    <name evidence="8" type="ORF">NliqN6_0118</name>
</gene>
<dbReference type="InterPro" id="IPR022683">
    <property type="entry name" value="Calpain_III"/>
</dbReference>
<feature type="compositionally biased region" description="Basic and acidic residues" evidence="6">
    <location>
        <begin position="126"/>
        <end position="141"/>
    </location>
</feature>
<name>A0A8H3TMB0_9TREE</name>
<dbReference type="GO" id="GO:0006508">
    <property type="term" value="P:proteolysis"/>
    <property type="evidence" value="ECO:0007669"/>
    <property type="project" value="UniProtKB-KW"/>
</dbReference>
<evidence type="ECO:0000259" key="7">
    <source>
        <dbReference type="PROSITE" id="PS50203"/>
    </source>
</evidence>
<dbReference type="Pfam" id="PF00648">
    <property type="entry name" value="Peptidase_C2"/>
    <property type="match status" value="1"/>
</dbReference>
<comment type="similarity">
    <text evidence="1">Belongs to the peptidase C2 family. PalB/RIM13 subfamily.</text>
</comment>
<feature type="compositionally biased region" description="Basic residues" evidence="6">
    <location>
        <begin position="151"/>
        <end position="169"/>
    </location>
</feature>
<organism evidence="8 9">
    <name type="scientific">Naganishia liquefaciens</name>
    <dbReference type="NCBI Taxonomy" id="104408"/>
    <lineage>
        <taxon>Eukaryota</taxon>
        <taxon>Fungi</taxon>
        <taxon>Dikarya</taxon>
        <taxon>Basidiomycota</taxon>
        <taxon>Agaricomycotina</taxon>
        <taxon>Tremellomycetes</taxon>
        <taxon>Filobasidiales</taxon>
        <taxon>Filobasidiaceae</taxon>
        <taxon>Naganishia</taxon>
    </lineage>
</organism>
<feature type="active site" evidence="5">
    <location>
        <position position="465"/>
    </location>
</feature>
<reference evidence="8" key="1">
    <citation type="submission" date="2020-07" db="EMBL/GenBank/DDBJ databases">
        <title>Draft Genome Sequence of a Deep-Sea Yeast, Naganishia (Cryptococcus) liquefaciens strain N6.</title>
        <authorList>
            <person name="Han Y.W."/>
            <person name="Kajitani R."/>
            <person name="Morimoto H."/>
            <person name="Parhat M."/>
            <person name="Tsubouchi H."/>
            <person name="Bakenova O."/>
            <person name="Ogata M."/>
            <person name="Argunhan B."/>
            <person name="Aoki R."/>
            <person name="Kajiwara S."/>
            <person name="Itoh T."/>
            <person name="Iwasaki H."/>
        </authorList>
    </citation>
    <scope>NUCLEOTIDE SEQUENCE</scope>
    <source>
        <strain evidence="8">N6</strain>
    </source>
</reference>
<evidence type="ECO:0000256" key="3">
    <source>
        <dbReference type="ARBA" id="ARBA00022801"/>
    </source>
</evidence>
<dbReference type="InterPro" id="IPR051297">
    <property type="entry name" value="PalB/RIM13"/>
</dbReference>
<keyword evidence="2 5" id="KW-0645">Protease</keyword>
<dbReference type="InterPro" id="IPR038765">
    <property type="entry name" value="Papain-like_cys_pep_sf"/>
</dbReference>
<dbReference type="PANTHER" id="PTHR46143:SF1">
    <property type="entry name" value="CALPAIN-7"/>
    <property type="match status" value="1"/>
</dbReference>
<dbReference type="EMBL" id="BLZA01000002">
    <property type="protein sequence ID" value="GHJ83716.1"/>
    <property type="molecule type" value="Genomic_DNA"/>
</dbReference>
<evidence type="ECO:0000256" key="2">
    <source>
        <dbReference type="ARBA" id="ARBA00022670"/>
    </source>
</evidence>
<keyword evidence="9" id="KW-1185">Reference proteome</keyword>
<dbReference type="InterPro" id="IPR001300">
    <property type="entry name" value="Peptidase_C2_calpain_cat"/>
</dbReference>
<dbReference type="GO" id="GO:0004198">
    <property type="term" value="F:calcium-dependent cysteine-type endopeptidase activity"/>
    <property type="evidence" value="ECO:0007669"/>
    <property type="project" value="InterPro"/>
</dbReference>
<dbReference type="AlphaFoldDB" id="A0A8H3TMB0"/>
<feature type="domain" description="Calpain catalytic" evidence="7">
    <location>
        <begin position="190"/>
        <end position="524"/>
    </location>
</feature>
<feature type="region of interest" description="Disordered" evidence="6">
    <location>
        <begin position="102"/>
        <end position="176"/>
    </location>
</feature>
<evidence type="ECO:0000256" key="1">
    <source>
        <dbReference type="ARBA" id="ARBA00010193"/>
    </source>
</evidence>
<evidence type="ECO:0000313" key="8">
    <source>
        <dbReference type="EMBL" id="GHJ83716.1"/>
    </source>
</evidence>
<comment type="caution">
    <text evidence="8">The sequence shown here is derived from an EMBL/GenBank/DDBJ whole genome shotgun (WGS) entry which is preliminary data.</text>
</comment>
<accession>A0A8H3TMB0</accession>
<dbReference type="Proteomes" id="UP000620104">
    <property type="component" value="Unassembled WGS sequence"/>
</dbReference>
<dbReference type="SMART" id="SM00720">
    <property type="entry name" value="calpain_III"/>
    <property type="match status" value="1"/>
</dbReference>
<evidence type="ECO:0000256" key="5">
    <source>
        <dbReference type="PROSITE-ProRule" id="PRU00239"/>
    </source>
</evidence>
<dbReference type="PROSITE" id="PS50203">
    <property type="entry name" value="CALPAIN_CAT"/>
    <property type="match status" value="1"/>
</dbReference>
<dbReference type="PANTHER" id="PTHR46143">
    <property type="entry name" value="CALPAIN-7"/>
    <property type="match status" value="1"/>
</dbReference>
<dbReference type="SUPFAM" id="SSF54001">
    <property type="entry name" value="Cysteine proteinases"/>
    <property type="match status" value="1"/>
</dbReference>
<evidence type="ECO:0000313" key="9">
    <source>
        <dbReference type="Proteomes" id="UP000620104"/>
    </source>
</evidence>
<feature type="active site" evidence="5">
    <location>
        <position position="259"/>
    </location>
</feature>
<keyword evidence="4 5" id="KW-0788">Thiol protease</keyword>
<feature type="active site" evidence="5">
    <location>
        <position position="444"/>
    </location>
</feature>
<dbReference type="OrthoDB" id="167576at2759"/>
<dbReference type="SUPFAM" id="SSF49758">
    <property type="entry name" value="Calpain large subunit, middle domain (domain III)"/>
    <property type="match status" value="2"/>
</dbReference>
<protein>
    <recommendedName>
        <fullName evidence="7">Calpain catalytic domain-containing protein</fullName>
    </recommendedName>
</protein>
<dbReference type="InterPro" id="IPR036213">
    <property type="entry name" value="Calpain_III_sf"/>
</dbReference>
<keyword evidence="3 5" id="KW-0378">Hydrolase</keyword>
<evidence type="ECO:0000256" key="4">
    <source>
        <dbReference type="ARBA" id="ARBA00022807"/>
    </source>
</evidence>
<dbReference type="Gene3D" id="2.60.120.380">
    <property type="match status" value="2"/>
</dbReference>
<dbReference type="SMART" id="SM00230">
    <property type="entry name" value="CysPc"/>
    <property type="match status" value="1"/>
</dbReference>
<dbReference type="Gene3D" id="3.90.70.10">
    <property type="entry name" value="Cysteine proteinases"/>
    <property type="match status" value="1"/>
</dbReference>
<sequence length="944" mass="103606">MVYVTWAQGFKEANISTTASLKLETTLPHTLPNLSQRIFPSYVSSATLWSDLLASGLAPPSSGSQPFSSDTPATRQEAIKKWRMCLERADLVKKKVAAMGGQVGKPVGRSVGEASGQGDMSAKAGDPLDRLKSQRSKHDEAEQISILRRSSTIKRRSRHSSSNSHRHGAHPSEDNAKSLHLPLWHDADATFLTPLSSAQVEAMVVRPELSPDQRALHATWENIYNAANPFVDFAPCLSPSRTQGVTNSIKVEQGIGANCSVVAGLNVLVAHNARWGTALGLRNFVPIRIKDKGVNGNEASQVRYWRVKVFVNGAWRSLVIDSRLPVSSTTTQSLHCVLTPFGSDSQPSLESTSSLLWIPLLEKAYMTIIGSYAFPGSTPATDIHTLTSWIPERISSSGSQGFPRERTWSRITEGWNRRSLMITLGTGALVGRNGVSDARVVPLHAYAVVDVTQEDGGERRMRVMNPWKRGRTHMDDGRAWTRDLLESLAEEAEDEEGEEPSDIWWMSWDQVCNTFDTVNLNWDTSLFENTETVHGVYTGEDDSQPMSISVAAPTSGSDVWILLQRHQSTFASMTEVDDTQMKPSPQHKAIKMALQSLEDTCTGPGSRDIRLDDQGPLEYTTSTWILLQHICLMDRASLFIRPKFEIPDDIRGHDLAYTVTVYSDANIHVERRPTAYPYEQTLAVDFSGRSAGGHSGTPTYMYNPQYRIQFKHDPSSKSEALTASIRCSLKGEEKTSYNLKLVWSSGRRVTELEAQDVVADSGEYRYGQAAISKSITAGTYTLVASSFEPGKASQTSLKIDSTIPLTVLPIPQEGAGMFSRSLKGQWSGPTAAGRPSLGSYESNPRFELLVPEPASVFCRLQLASPASTSVPISIAVFRRGPSGLLKDQIATSGPYADTTSGVVTPDMHFDAGLYIIVPSTYAAKVEECFVLNVYATRRIELAPI</sequence>
<proteinExistence type="inferred from homology"/>